<name>A0A9P7KKP7_9HYPO</name>
<keyword evidence="3" id="KW-1185">Reference proteome</keyword>
<comment type="caution">
    <text evidence="2">The sequence shown here is derived from an EMBL/GenBank/DDBJ whole genome shotgun (WGS) entry which is preliminary data.</text>
</comment>
<evidence type="ECO:0000313" key="3">
    <source>
        <dbReference type="Proteomes" id="UP000782241"/>
    </source>
</evidence>
<reference evidence="2" key="1">
    <citation type="submission" date="2021-04" db="EMBL/GenBank/DDBJ databases">
        <title>Draft genome of Fusarium avenaceum strain F156N33, isolated from an atmospheric sample in Virginia.</title>
        <authorList>
            <person name="Yang S."/>
            <person name="Vinatzer B.A."/>
            <person name="Coleman J."/>
        </authorList>
    </citation>
    <scope>NUCLEOTIDE SEQUENCE</scope>
    <source>
        <strain evidence="2">F156N33</strain>
    </source>
</reference>
<accession>A0A9P7KKP7</accession>
<evidence type="ECO:0000256" key="1">
    <source>
        <dbReference type="SAM" id="MobiDB-lite"/>
    </source>
</evidence>
<evidence type="ECO:0000313" key="2">
    <source>
        <dbReference type="EMBL" id="KAG5656471.1"/>
    </source>
</evidence>
<protein>
    <submittedName>
        <fullName evidence="2">Uncharacterized protein</fullName>
    </submittedName>
</protein>
<sequence length="235" mass="26465">MHCHIPKEGVGPYIQDPRRWNSRDLAPTFQRLYPWLSPAPGHTDCLCPVPVPACTGPPLHDMTLQRHSTFDYYHHQPATILGWTLYKKEALPPTQTDSMGSAAVFATERRDPHCFQLPFTRRRSTRMHISDDFQTLCERVQTMVRQRRRKEKRSMEISEPFNFVKNPVDLPGVSSEQLAMLREHAAASCIGIADPPSPTAPRSPCSTSSLFSNPARPPMKSVATSNSISSTDSLR</sequence>
<feature type="region of interest" description="Disordered" evidence="1">
    <location>
        <begin position="191"/>
        <end position="235"/>
    </location>
</feature>
<dbReference type="EMBL" id="JAGPUO010000021">
    <property type="protein sequence ID" value="KAG5656471.1"/>
    <property type="molecule type" value="Genomic_DNA"/>
</dbReference>
<feature type="compositionally biased region" description="Polar residues" evidence="1">
    <location>
        <begin position="222"/>
        <end position="235"/>
    </location>
</feature>
<proteinExistence type="predicted"/>
<dbReference type="AlphaFoldDB" id="A0A9P7KKP7"/>
<dbReference type="Proteomes" id="UP000782241">
    <property type="component" value="Unassembled WGS sequence"/>
</dbReference>
<gene>
    <name evidence="2" type="ORF">KAF25_000058</name>
</gene>
<organism evidence="2 3">
    <name type="scientific">Fusarium avenaceum</name>
    <dbReference type="NCBI Taxonomy" id="40199"/>
    <lineage>
        <taxon>Eukaryota</taxon>
        <taxon>Fungi</taxon>
        <taxon>Dikarya</taxon>
        <taxon>Ascomycota</taxon>
        <taxon>Pezizomycotina</taxon>
        <taxon>Sordariomycetes</taxon>
        <taxon>Hypocreomycetidae</taxon>
        <taxon>Hypocreales</taxon>
        <taxon>Nectriaceae</taxon>
        <taxon>Fusarium</taxon>
        <taxon>Fusarium tricinctum species complex</taxon>
    </lineage>
</organism>